<dbReference type="Gene3D" id="6.10.250.690">
    <property type="match status" value="1"/>
</dbReference>
<dbReference type="GO" id="GO:0006355">
    <property type="term" value="P:regulation of DNA-templated transcription"/>
    <property type="evidence" value="ECO:0007669"/>
    <property type="project" value="InterPro"/>
</dbReference>
<organism evidence="10 11">
    <name type="scientific">Catenuloplanes indicus</name>
    <dbReference type="NCBI Taxonomy" id="137267"/>
    <lineage>
        <taxon>Bacteria</taxon>
        <taxon>Bacillati</taxon>
        <taxon>Actinomycetota</taxon>
        <taxon>Actinomycetes</taxon>
        <taxon>Micromonosporales</taxon>
        <taxon>Micromonosporaceae</taxon>
        <taxon>Catenuloplanes</taxon>
    </lineage>
</organism>
<dbReference type="InterPro" id="IPR011006">
    <property type="entry name" value="CheY-like_superfamily"/>
</dbReference>
<dbReference type="AlphaFoldDB" id="A0AAE3W425"/>
<keyword evidence="11" id="KW-1185">Reference proteome</keyword>
<evidence type="ECO:0000259" key="9">
    <source>
        <dbReference type="PROSITE" id="PS51755"/>
    </source>
</evidence>
<proteinExistence type="predicted"/>
<dbReference type="Pfam" id="PF00072">
    <property type="entry name" value="Response_reg"/>
    <property type="match status" value="1"/>
</dbReference>
<evidence type="ECO:0000256" key="3">
    <source>
        <dbReference type="ARBA" id="ARBA00023015"/>
    </source>
</evidence>
<dbReference type="FunFam" id="1.10.10.10:FF:000018">
    <property type="entry name" value="DNA-binding response regulator ResD"/>
    <property type="match status" value="1"/>
</dbReference>
<accession>A0AAE3W425</accession>
<sequence>MPLVLLVDDDPTVRGAIAHTLTDLGHAVRAVGSAMEALQEITHNQPDLVILDLGLPDIDGADALRMLRTICDVPVIVATGRRGELDIIRLLNAGADDYVVKPFSTAHLAARVTAVLRRGRPAAPERSSEPVRVGGLCVDPSRRTITLDGEVLKLTRKEYELLAYLAGRAGQVVTRKELVTEVWRAPYAGFEKTLDVHISWLRRKLGETAAQPRLLHAVRGVGIMLADHS</sequence>
<name>A0AAE3W425_9ACTN</name>
<dbReference type="InterPro" id="IPR001867">
    <property type="entry name" value="OmpR/PhoB-type_DNA-bd"/>
</dbReference>
<dbReference type="Pfam" id="PF00486">
    <property type="entry name" value="Trans_reg_C"/>
    <property type="match status" value="1"/>
</dbReference>
<evidence type="ECO:0000256" key="7">
    <source>
        <dbReference type="PROSITE-ProRule" id="PRU01091"/>
    </source>
</evidence>
<keyword evidence="3" id="KW-0805">Transcription regulation</keyword>
<protein>
    <submittedName>
        <fullName evidence="10">DNA-binding response OmpR family regulator</fullName>
    </submittedName>
</protein>
<dbReference type="Gene3D" id="1.10.10.10">
    <property type="entry name" value="Winged helix-like DNA-binding domain superfamily/Winged helix DNA-binding domain"/>
    <property type="match status" value="1"/>
</dbReference>
<keyword evidence="1 6" id="KW-0597">Phosphoprotein</keyword>
<dbReference type="GO" id="GO:0032993">
    <property type="term" value="C:protein-DNA complex"/>
    <property type="evidence" value="ECO:0007669"/>
    <property type="project" value="TreeGrafter"/>
</dbReference>
<gene>
    <name evidence="10" type="ORF">J2S42_005725</name>
</gene>
<dbReference type="SMART" id="SM00862">
    <property type="entry name" value="Trans_reg_C"/>
    <property type="match status" value="1"/>
</dbReference>
<dbReference type="RefSeq" id="WP_307244016.1">
    <property type="nucleotide sequence ID" value="NZ_JAUSUZ010000001.1"/>
</dbReference>
<keyword evidence="2" id="KW-0902">Two-component regulatory system</keyword>
<evidence type="ECO:0000256" key="1">
    <source>
        <dbReference type="ARBA" id="ARBA00022553"/>
    </source>
</evidence>
<evidence type="ECO:0000313" key="11">
    <source>
        <dbReference type="Proteomes" id="UP001240236"/>
    </source>
</evidence>
<feature type="domain" description="Response regulatory" evidence="8">
    <location>
        <begin position="3"/>
        <end position="116"/>
    </location>
</feature>
<evidence type="ECO:0000256" key="4">
    <source>
        <dbReference type="ARBA" id="ARBA00023125"/>
    </source>
</evidence>
<dbReference type="GO" id="GO:0005829">
    <property type="term" value="C:cytosol"/>
    <property type="evidence" value="ECO:0007669"/>
    <property type="project" value="TreeGrafter"/>
</dbReference>
<evidence type="ECO:0000256" key="6">
    <source>
        <dbReference type="PROSITE-ProRule" id="PRU00169"/>
    </source>
</evidence>
<evidence type="ECO:0000259" key="8">
    <source>
        <dbReference type="PROSITE" id="PS50110"/>
    </source>
</evidence>
<dbReference type="PROSITE" id="PS50110">
    <property type="entry name" value="RESPONSE_REGULATORY"/>
    <property type="match status" value="1"/>
</dbReference>
<dbReference type="PANTHER" id="PTHR48111:SF4">
    <property type="entry name" value="DNA-BINDING DUAL TRANSCRIPTIONAL REGULATOR OMPR"/>
    <property type="match status" value="1"/>
</dbReference>
<dbReference type="GO" id="GO:0000156">
    <property type="term" value="F:phosphorelay response regulator activity"/>
    <property type="evidence" value="ECO:0007669"/>
    <property type="project" value="TreeGrafter"/>
</dbReference>
<dbReference type="InterPro" id="IPR036388">
    <property type="entry name" value="WH-like_DNA-bd_sf"/>
</dbReference>
<dbReference type="PROSITE" id="PS51755">
    <property type="entry name" value="OMPR_PHOB"/>
    <property type="match status" value="1"/>
</dbReference>
<dbReference type="Proteomes" id="UP001240236">
    <property type="component" value="Unassembled WGS sequence"/>
</dbReference>
<dbReference type="InterPro" id="IPR001789">
    <property type="entry name" value="Sig_transdc_resp-reg_receiver"/>
</dbReference>
<keyword evidence="4 7" id="KW-0238">DNA-binding</keyword>
<dbReference type="InterPro" id="IPR039420">
    <property type="entry name" value="WalR-like"/>
</dbReference>
<reference evidence="10 11" key="1">
    <citation type="submission" date="2023-07" db="EMBL/GenBank/DDBJ databases">
        <title>Sequencing the genomes of 1000 actinobacteria strains.</title>
        <authorList>
            <person name="Klenk H.-P."/>
        </authorList>
    </citation>
    <scope>NUCLEOTIDE SEQUENCE [LARGE SCALE GENOMIC DNA]</scope>
    <source>
        <strain evidence="10 11">DSM 44709</strain>
    </source>
</reference>
<evidence type="ECO:0000256" key="2">
    <source>
        <dbReference type="ARBA" id="ARBA00023012"/>
    </source>
</evidence>
<feature type="modified residue" description="4-aspartylphosphate" evidence="6">
    <location>
        <position position="52"/>
    </location>
</feature>
<dbReference type="CDD" id="cd00383">
    <property type="entry name" value="trans_reg_C"/>
    <property type="match status" value="1"/>
</dbReference>
<comment type="caution">
    <text evidence="10">The sequence shown here is derived from an EMBL/GenBank/DDBJ whole genome shotgun (WGS) entry which is preliminary data.</text>
</comment>
<dbReference type="PANTHER" id="PTHR48111">
    <property type="entry name" value="REGULATOR OF RPOS"/>
    <property type="match status" value="1"/>
</dbReference>
<dbReference type="EMBL" id="JAUSUZ010000001">
    <property type="protein sequence ID" value="MDQ0369056.1"/>
    <property type="molecule type" value="Genomic_DNA"/>
</dbReference>
<keyword evidence="5" id="KW-0804">Transcription</keyword>
<feature type="domain" description="OmpR/PhoB-type" evidence="9">
    <location>
        <begin position="128"/>
        <end position="227"/>
    </location>
</feature>
<evidence type="ECO:0000313" key="10">
    <source>
        <dbReference type="EMBL" id="MDQ0369056.1"/>
    </source>
</evidence>
<dbReference type="GO" id="GO:0000976">
    <property type="term" value="F:transcription cis-regulatory region binding"/>
    <property type="evidence" value="ECO:0007669"/>
    <property type="project" value="TreeGrafter"/>
</dbReference>
<dbReference type="Gene3D" id="3.40.50.2300">
    <property type="match status" value="1"/>
</dbReference>
<dbReference type="SMART" id="SM00448">
    <property type="entry name" value="REC"/>
    <property type="match status" value="1"/>
</dbReference>
<feature type="DNA-binding region" description="OmpR/PhoB-type" evidence="7">
    <location>
        <begin position="128"/>
        <end position="227"/>
    </location>
</feature>
<evidence type="ECO:0000256" key="5">
    <source>
        <dbReference type="ARBA" id="ARBA00023163"/>
    </source>
</evidence>
<dbReference type="SUPFAM" id="SSF52172">
    <property type="entry name" value="CheY-like"/>
    <property type="match status" value="1"/>
</dbReference>